<comment type="similarity">
    <text evidence="1">Belongs to the UPF0045 family.</text>
</comment>
<proteinExistence type="inferred from homology"/>
<evidence type="ECO:0000256" key="1">
    <source>
        <dbReference type="ARBA" id="ARBA00010272"/>
    </source>
</evidence>
<gene>
    <name evidence="3" type="ORF">C5Y98_09485</name>
</gene>
<reference evidence="3 4" key="1">
    <citation type="submission" date="2018-02" db="EMBL/GenBank/DDBJ databases">
        <title>Comparative genomes isolates from brazilian mangrove.</title>
        <authorList>
            <person name="Araujo J.E."/>
            <person name="Taketani R.G."/>
            <person name="Silva M.C.P."/>
            <person name="Loureco M.V."/>
            <person name="Andreote F.D."/>
        </authorList>
    </citation>
    <scope>NUCLEOTIDE SEQUENCE [LARGE SCALE GENOMIC DNA]</scope>
    <source>
        <strain evidence="3 4">NAP PRIS-MGV</strain>
    </source>
</reference>
<organism evidence="3 4">
    <name type="scientific">Blastopirellula marina</name>
    <dbReference type="NCBI Taxonomy" id="124"/>
    <lineage>
        <taxon>Bacteria</taxon>
        <taxon>Pseudomonadati</taxon>
        <taxon>Planctomycetota</taxon>
        <taxon>Planctomycetia</taxon>
        <taxon>Pirellulales</taxon>
        <taxon>Pirellulaceae</taxon>
        <taxon>Blastopirellula</taxon>
    </lineage>
</organism>
<sequence length="114" mass="12481">MVLLEFSMSPLNKGDSVSEYVARSLKIIAASGLDYRLHAMGTIIEGEINEVLAVLQQCLEAMAEDCDRVTCTAKLDYRKGYQGRLDSKVKSVIEKVDVPLKTLVEGGPTSSEDQ</sequence>
<dbReference type="GO" id="GO:0005829">
    <property type="term" value="C:cytosol"/>
    <property type="evidence" value="ECO:0007669"/>
    <property type="project" value="TreeGrafter"/>
</dbReference>
<dbReference type="NCBIfam" id="TIGR00106">
    <property type="entry name" value="MTH1187 family thiamine-binding protein"/>
    <property type="match status" value="1"/>
</dbReference>
<dbReference type="Proteomes" id="UP000239388">
    <property type="component" value="Unassembled WGS sequence"/>
</dbReference>
<comment type="caution">
    <text evidence="3">The sequence shown here is derived from an EMBL/GenBank/DDBJ whole genome shotgun (WGS) entry which is preliminary data.</text>
</comment>
<dbReference type="PANTHER" id="PTHR33777:SF1">
    <property type="entry name" value="UPF0045 PROTEIN ECM15"/>
    <property type="match status" value="1"/>
</dbReference>
<dbReference type="InterPro" id="IPR051614">
    <property type="entry name" value="UPF0045_domain"/>
</dbReference>
<dbReference type="InterPro" id="IPR002767">
    <property type="entry name" value="Thiamine_BP"/>
</dbReference>
<evidence type="ECO:0000313" key="3">
    <source>
        <dbReference type="EMBL" id="PQO38290.1"/>
    </source>
</evidence>
<dbReference type="EMBL" id="PUIB01000011">
    <property type="protein sequence ID" value="PQO38290.1"/>
    <property type="molecule type" value="Genomic_DNA"/>
</dbReference>
<dbReference type="SUPFAM" id="SSF89957">
    <property type="entry name" value="MTH1187/YkoF-like"/>
    <property type="match status" value="1"/>
</dbReference>
<dbReference type="Pfam" id="PF01910">
    <property type="entry name" value="Thiamine_BP"/>
    <property type="match status" value="1"/>
</dbReference>
<dbReference type="Gene3D" id="3.30.70.930">
    <property type="match status" value="1"/>
</dbReference>
<dbReference type="OrthoDB" id="5886358at2"/>
<dbReference type="RefSeq" id="WP_105353570.1">
    <property type="nucleotide sequence ID" value="NZ_PUIB01000011.1"/>
</dbReference>
<dbReference type="AlphaFoldDB" id="A0A2S8G1V9"/>
<feature type="domain" description="Thiamine-binding protein" evidence="2">
    <location>
        <begin position="5"/>
        <end position="92"/>
    </location>
</feature>
<name>A0A2S8G1V9_9BACT</name>
<protein>
    <recommendedName>
        <fullName evidence="2">Thiamine-binding protein domain-containing protein</fullName>
    </recommendedName>
</protein>
<accession>A0A2S8G1V9</accession>
<dbReference type="InterPro" id="IPR029756">
    <property type="entry name" value="MTH1187/YkoF-like"/>
</dbReference>
<dbReference type="PANTHER" id="PTHR33777">
    <property type="entry name" value="UPF0045 PROTEIN ECM15"/>
    <property type="match status" value="1"/>
</dbReference>
<evidence type="ECO:0000313" key="4">
    <source>
        <dbReference type="Proteomes" id="UP000239388"/>
    </source>
</evidence>
<evidence type="ECO:0000259" key="2">
    <source>
        <dbReference type="Pfam" id="PF01910"/>
    </source>
</evidence>